<dbReference type="PRINTS" id="PR00352">
    <property type="entry name" value="3FE4SFRDOXIN"/>
</dbReference>
<evidence type="ECO:0000256" key="7">
    <source>
        <dbReference type="ARBA" id="ARBA00023291"/>
    </source>
</evidence>
<evidence type="ECO:0000256" key="6">
    <source>
        <dbReference type="ARBA" id="ARBA00023014"/>
    </source>
</evidence>
<reference evidence="11" key="1">
    <citation type="submission" date="2015-09" db="EMBL/GenBank/DDBJ databases">
        <authorList>
            <person name="Graham D.E."/>
            <person name="Mahan K.M."/>
            <person name="Klingeman D.M."/>
            <person name="Fida T."/>
            <person name="Giannone R.J."/>
            <person name="Hettich R.L."/>
            <person name="Parry R.J."/>
            <person name="Spain J.C."/>
        </authorList>
    </citation>
    <scope>NUCLEOTIDE SEQUENCE [LARGE SCALE GENOMIC DNA]</scope>
    <source>
        <strain evidence="11">JCM 4701</strain>
    </source>
</reference>
<keyword evidence="5 8" id="KW-0408">Iron</keyword>
<gene>
    <name evidence="10" type="ORF">AOB60_22375</name>
</gene>
<evidence type="ECO:0000256" key="5">
    <source>
        <dbReference type="ARBA" id="ARBA00023004"/>
    </source>
</evidence>
<dbReference type="SUPFAM" id="SSF54862">
    <property type="entry name" value="4Fe-4S ferredoxins"/>
    <property type="match status" value="1"/>
</dbReference>
<dbReference type="Proteomes" id="UP000236047">
    <property type="component" value="Unassembled WGS sequence"/>
</dbReference>
<dbReference type="RefSeq" id="WP_102924875.1">
    <property type="nucleotide sequence ID" value="NZ_LJSN01000003.1"/>
</dbReference>
<dbReference type="InterPro" id="IPR051269">
    <property type="entry name" value="Fe-S_cluster_ET"/>
</dbReference>
<feature type="domain" description="4Fe-4S ferredoxin-type" evidence="9">
    <location>
        <begin position="1"/>
        <end position="29"/>
    </location>
</feature>
<keyword evidence="4 8" id="KW-0249">Electron transport</keyword>
<dbReference type="GO" id="GO:0051538">
    <property type="term" value="F:3 iron, 4 sulfur cluster binding"/>
    <property type="evidence" value="ECO:0007669"/>
    <property type="project" value="UniProtKB-KW"/>
</dbReference>
<dbReference type="Gene3D" id="3.30.70.20">
    <property type="match status" value="1"/>
</dbReference>
<evidence type="ECO:0000256" key="1">
    <source>
        <dbReference type="ARBA" id="ARBA00001927"/>
    </source>
</evidence>
<keyword evidence="6 8" id="KW-0411">Iron-sulfur</keyword>
<proteinExistence type="predicted"/>
<evidence type="ECO:0000256" key="3">
    <source>
        <dbReference type="ARBA" id="ARBA00022723"/>
    </source>
</evidence>
<dbReference type="PANTHER" id="PTHR36923:SF3">
    <property type="entry name" value="FERREDOXIN"/>
    <property type="match status" value="1"/>
</dbReference>
<dbReference type="GO" id="GO:0005506">
    <property type="term" value="F:iron ion binding"/>
    <property type="evidence" value="ECO:0007669"/>
    <property type="project" value="UniProtKB-UniRule"/>
</dbReference>
<evidence type="ECO:0000256" key="4">
    <source>
        <dbReference type="ARBA" id="ARBA00022982"/>
    </source>
</evidence>
<evidence type="ECO:0000313" key="11">
    <source>
        <dbReference type="Proteomes" id="UP000236047"/>
    </source>
</evidence>
<evidence type="ECO:0000256" key="8">
    <source>
        <dbReference type="RuleBase" id="RU368020"/>
    </source>
</evidence>
<sequence length="63" mass="6167">MRITVDPGRCVGAGQCVLTAPDLFDQDDDGLVTVLDPAAGAPAVAAREAAALCPSGAISVAAD</sequence>
<protein>
    <recommendedName>
        <fullName evidence="8">Ferredoxin</fullName>
    </recommendedName>
</protein>
<dbReference type="Pfam" id="PF13370">
    <property type="entry name" value="Fer4_13"/>
    <property type="match status" value="1"/>
</dbReference>
<dbReference type="PROSITE" id="PS51379">
    <property type="entry name" value="4FE4S_FER_2"/>
    <property type="match status" value="1"/>
</dbReference>
<dbReference type="InterPro" id="IPR001080">
    <property type="entry name" value="3Fe4S_ferredoxin"/>
</dbReference>
<organism evidence="10 11">
    <name type="scientific">Streptomyces noursei</name>
    <name type="common">Streptomyces albulus</name>
    <dbReference type="NCBI Taxonomy" id="1971"/>
    <lineage>
        <taxon>Bacteria</taxon>
        <taxon>Bacillati</taxon>
        <taxon>Actinomycetota</taxon>
        <taxon>Actinomycetes</taxon>
        <taxon>Kitasatosporales</taxon>
        <taxon>Streptomycetaceae</taxon>
        <taxon>Streptomyces</taxon>
    </lineage>
</organism>
<dbReference type="PANTHER" id="PTHR36923">
    <property type="entry name" value="FERREDOXIN"/>
    <property type="match status" value="1"/>
</dbReference>
<keyword evidence="7" id="KW-0003">3Fe-4S</keyword>
<dbReference type="AlphaFoldDB" id="A0A2N8P812"/>
<keyword evidence="3 8" id="KW-0479">Metal-binding</keyword>
<keyword evidence="11" id="KW-1185">Reference proteome</keyword>
<name>A0A2N8P812_STRNR</name>
<comment type="cofactor">
    <cofactor evidence="1">
        <name>[3Fe-4S] cluster</name>
        <dbReference type="ChEBI" id="CHEBI:21137"/>
    </cofactor>
</comment>
<evidence type="ECO:0000313" key="10">
    <source>
        <dbReference type="EMBL" id="PNE37152.1"/>
    </source>
</evidence>
<dbReference type="GO" id="GO:0009055">
    <property type="term" value="F:electron transfer activity"/>
    <property type="evidence" value="ECO:0007669"/>
    <property type="project" value="UniProtKB-UniRule"/>
</dbReference>
<keyword evidence="2 8" id="KW-0813">Transport</keyword>
<evidence type="ECO:0000256" key="2">
    <source>
        <dbReference type="ARBA" id="ARBA00022448"/>
    </source>
</evidence>
<dbReference type="EMBL" id="LJSN01000003">
    <property type="protein sequence ID" value="PNE37152.1"/>
    <property type="molecule type" value="Genomic_DNA"/>
</dbReference>
<dbReference type="InterPro" id="IPR017896">
    <property type="entry name" value="4Fe4S_Fe-S-bd"/>
</dbReference>
<comment type="caution">
    <text evidence="10">The sequence shown here is derived from an EMBL/GenBank/DDBJ whole genome shotgun (WGS) entry which is preliminary data.</text>
</comment>
<accession>A0A2N8P812</accession>
<comment type="function">
    <text evidence="8">Ferredoxins are iron-sulfur proteins that transfer electrons in a wide variety of metabolic reactions.</text>
</comment>
<evidence type="ECO:0000259" key="9">
    <source>
        <dbReference type="PROSITE" id="PS51379"/>
    </source>
</evidence>